<keyword evidence="1" id="KW-0596">Phosphopantetheine</keyword>
<feature type="domain" description="Ketosynthase family 3 (KS3)" evidence="8">
    <location>
        <begin position="4700"/>
        <end position="5129"/>
    </location>
</feature>
<protein>
    <recommendedName>
        <fullName evidence="12">Polyketide synthase</fullName>
    </recommendedName>
</protein>
<dbReference type="GO" id="GO:0004312">
    <property type="term" value="F:fatty acid synthase activity"/>
    <property type="evidence" value="ECO:0007669"/>
    <property type="project" value="TreeGrafter"/>
</dbReference>
<dbReference type="PROSITE" id="PS52019">
    <property type="entry name" value="PKS_MFAS_DH"/>
    <property type="match status" value="1"/>
</dbReference>
<dbReference type="InterPro" id="IPR020806">
    <property type="entry name" value="PKS_PP-bd"/>
</dbReference>
<feature type="domain" description="Carrier" evidence="7">
    <location>
        <begin position="3153"/>
        <end position="3227"/>
    </location>
</feature>
<feature type="region of interest" description="C-terminal hotdog fold" evidence="5">
    <location>
        <begin position="5293"/>
        <end position="5434"/>
    </location>
</feature>
<feature type="region of interest" description="Disordered" evidence="6">
    <location>
        <begin position="4583"/>
        <end position="4602"/>
    </location>
</feature>
<dbReference type="Gene3D" id="3.10.129.110">
    <property type="entry name" value="Polyketide synthase dehydratase"/>
    <property type="match status" value="1"/>
</dbReference>
<evidence type="ECO:0000259" key="8">
    <source>
        <dbReference type="PROSITE" id="PS52004"/>
    </source>
</evidence>
<keyword evidence="2" id="KW-0597">Phosphoprotein</keyword>
<dbReference type="InterPro" id="IPR020841">
    <property type="entry name" value="PKS_Beta-ketoAc_synthase_dom"/>
</dbReference>
<dbReference type="PANTHER" id="PTHR43775:SF37">
    <property type="entry name" value="SI:DKEY-61P9.11"/>
    <property type="match status" value="1"/>
</dbReference>
<evidence type="ECO:0000256" key="2">
    <source>
        <dbReference type="ARBA" id="ARBA00022553"/>
    </source>
</evidence>
<feature type="domain" description="Ketosynthase family 3 (KS3)" evidence="8">
    <location>
        <begin position="2014"/>
        <end position="2446"/>
    </location>
</feature>
<feature type="compositionally biased region" description="Polar residues" evidence="6">
    <location>
        <begin position="594"/>
        <end position="604"/>
    </location>
</feature>
<dbReference type="InterPro" id="IPR056393">
    <property type="entry name" value="AprA-like_MT2"/>
</dbReference>
<dbReference type="PANTHER" id="PTHR43775">
    <property type="entry name" value="FATTY ACID SYNTHASE"/>
    <property type="match status" value="1"/>
</dbReference>
<feature type="domain" description="Ketosynthase family 3 (KS3)" evidence="8">
    <location>
        <begin position="3348"/>
        <end position="3774"/>
    </location>
</feature>
<dbReference type="GO" id="GO:0031177">
    <property type="term" value="F:phosphopantetheine binding"/>
    <property type="evidence" value="ECO:0007669"/>
    <property type="project" value="InterPro"/>
</dbReference>
<evidence type="ECO:0000259" key="7">
    <source>
        <dbReference type="PROSITE" id="PS50075"/>
    </source>
</evidence>
<dbReference type="InterPro" id="IPR014031">
    <property type="entry name" value="Ketoacyl_synth_C"/>
</dbReference>
<dbReference type="InterPro" id="IPR016039">
    <property type="entry name" value="Thiolase-like"/>
</dbReference>
<dbReference type="Proteomes" id="UP001314263">
    <property type="component" value="Unassembled WGS sequence"/>
</dbReference>
<dbReference type="InterPro" id="IPR036291">
    <property type="entry name" value="NAD(P)-bd_dom_sf"/>
</dbReference>
<reference evidence="10 11" key="1">
    <citation type="submission" date="2023-10" db="EMBL/GenBank/DDBJ databases">
        <authorList>
            <person name="Maclean D."/>
            <person name="Macfadyen A."/>
        </authorList>
    </citation>
    <scope>NUCLEOTIDE SEQUENCE [LARGE SCALE GENOMIC DNA]</scope>
</reference>
<dbReference type="GO" id="GO:0006633">
    <property type="term" value="P:fatty acid biosynthetic process"/>
    <property type="evidence" value="ECO:0007669"/>
    <property type="project" value="InterPro"/>
</dbReference>
<name>A0AAV1HZS6_9CHLO</name>
<dbReference type="InterPro" id="IPR009081">
    <property type="entry name" value="PP-bd_ACP"/>
</dbReference>
<dbReference type="Pfam" id="PF23525">
    <property type="entry name" value="Methyltransf_36"/>
    <property type="match status" value="1"/>
</dbReference>
<feature type="domain" description="Carrier" evidence="7">
    <location>
        <begin position="4603"/>
        <end position="4677"/>
    </location>
</feature>
<dbReference type="Pfam" id="PF21089">
    <property type="entry name" value="PKS_DH_N"/>
    <property type="match status" value="2"/>
</dbReference>
<dbReference type="InterPro" id="IPR050091">
    <property type="entry name" value="PKS_NRPS_Biosynth_Enz"/>
</dbReference>
<dbReference type="InterPro" id="IPR011032">
    <property type="entry name" value="GroES-like_sf"/>
</dbReference>
<dbReference type="CDD" id="cd05274">
    <property type="entry name" value="KR_FAS_SDR_x"/>
    <property type="match status" value="2"/>
</dbReference>
<dbReference type="Gene3D" id="3.40.47.10">
    <property type="match status" value="4"/>
</dbReference>
<evidence type="ECO:0008006" key="12">
    <source>
        <dbReference type="Google" id="ProtNLM"/>
    </source>
</evidence>
<dbReference type="InterPro" id="IPR049900">
    <property type="entry name" value="PKS_mFAS_DH"/>
</dbReference>
<dbReference type="SUPFAM" id="SSF53901">
    <property type="entry name" value="Thiolase-like"/>
    <property type="match status" value="4"/>
</dbReference>
<dbReference type="EMBL" id="CAUYUE010000004">
    <property type="protein sequence ID" value="CAK0760008.1"/>
    <property type="molecule type" value="Genomic_DNA"/>
</dbReference>
<dbReference type="SMART" id="SM00823">
    <property type="entry name" value="PKS_PP"/>
    <property type="match status" value="7"/>
</dbReference>
<dbReference type="InterPro" id="IPR013968">
    <property type="entry name" value="PKS_KR"/>
</dbReference>
<feature type="domain" description="Carrier" evidence="7">
    <location>
        <begin position="445"/>
        <end position="519"/>
    </location>
</feature>
<keyword evidence="11" id="KW-1185">Reference proteome</keyword>
<evidence type="ECO:0000256" key="6">
    <source>
        <dbReference type="SAM" id="MobiDB-lite"/>
    </source>
</evidence>
<feature type="active site" description="Proton acceptor; for dehydratase activity" evidence="5">
    <location>
        <position position="5192"/>
    </location>
</feature>
<sequence length="6178" mass="643307">MVTTVIEAGAAILQGEEGIGVPHGLARFCSGPAWAEAALSASLYMAATSSMTDQAQPQCSLIVVHPHKRYLDDMSEKLHMREIPHQTVVGSLDDVAGIMRSVQDLGVQDFEEYLWLGSLLETFYLMRHERQRKGSRTGQGSASSGISLAEELDAHLTNWAQLLGDRYGLVTVDIPDLAPDSAFPAAALSPLLRAWRSWRNQPAVMATDLLGAAARAGLVPRPDSSIRFSRSQAALMLTHLVKVPLMLRPAATEDIPALMLLQQNSGTVPQAMMPQAELQEILQAHPMFSYVVDFNGDVVAALTSWPLKGEPGAVSVGFIHVGQDLEEQQELLECLLAFYMQYLLANDAVTCITSGKLSPTWRPNTRLAHFEYVEDTMEGSAMRLMKFEQGLSFDKLIRAMLEGEGVPGPSDTQAGMGREDPSDDTFSAAELTGDDPQLEQTLEFAAILHTVTQYLALALGAPPKDFTADTSFMEAGLDSLDLLKVASLLSSELGIALPFTAAFDYPTVDAITRFVLDLPLQDDGAPEPLERRKSSFTQLMGQASVLQDLFRRTSFSQAPGGARRSTGHQYRPVATSRGAPALRTLVSGVPLDNAFTSPESTQQLADAQRRRTRSAARDRQTGDLRLSMGTPSRRQSQQMNQDGRHSAVGGRRTSSTFLHSHLAMIPAGSKAGSVLLPRDSSMASTPALQVVVLDAASVRLAAGTASDVSTFRKDMPGQVPLGRWDIENAALNRLEGRLPTRFAAFMTGVSEFDAGLFRISGAEAVAMDSQQRLLLEVSHEVACAANPPGSKAKGGGSTDSAGVYVGVSYSEYAQLAAAQTSSVSTYTATGGSLSVAAGRLSYMFGLKGPCVSIDTACSSGLVALAQAHSALMLGVTTNALSAAANLLLSAQTHAMFAVAGMLAPDGRCKTLDAAAEGYVRAEAVGAAWVRCLRSVAGLTLGPAKPAAVLLHGASLNQDGRSSSLTAPSGPAQQSLIRSGLQASHMPPSRVNALHMHGTGTPLGDPIEIGGIAAVLLSKDRAADMPLLLAAHKSSAGHAEAAAGLVGLACATLALESACLPSILHLRALNSYVEASMLSSGQGKAAAPKAPSGHACTGNERRIVAGISSFAFQGSNAHVVMEVNSNESPPSVMAMPSQIWQRSHYWLLPAAQALLTYCRCFGSGGGTIHFACLLHHPALAYVRDCCWRGIPHVPSAVPVELALKAGKVLTEGSRSQPMLGAAVLSPQPLAASFKVLNAQLDVRSGNAAVQYGSHGGALNCHIKACSALGPATTGKRRYSLLSRAIRTSAMRSRGAEGCSKAGLCYGMVDVSSGQGESSSAHPGQLQAGLQLPLSNEGQSDGELATFDGFCGPPVRESRKCARCHVLKERTSGDAYACHSKGWLMRGARYGRHDRPNQHAHSVWAASAKQQEARHPSSFLYQARWQAACTSRKHCRQVVNIRAILPTCQISLLSKKHGKALRASKIRRGADGSVAAIAGISAFQLSANNSDITQVRLCTFGARNECECCCLPARAAQHMKHACVGQALHAMMRCVSSEHPDINWQARDMSANQTMSEMGSLSTLAFEATAEIADGASVVSAPLLVPSAGVHREGLLHGTPGNAQVSWVISGGLGALGSLMASWLCLSGAKHLLLLSRSGHAPGQGTLLQSLLSSLQLVTVARVDAGSQGEVAHCLEARRSQQHVQGILHTSGILHDALIGSQTPALVREVYAPKAVGGHALLAATSCCAIAATALFSSIAALTGPAGSANYAAANAMLDAYAFQLGVQGRPVVSIQWGAWSGVGMVASSAAVLARMQRSGIKAVTPAAGLQALQAILPAALGTIAAIPFRWEVFTATPQGSAFLYSNFAAGSAAPVQLPGQISAANTDASADAKQHATGAVEVRNEIGKQLGLELPSTLVFDYPTVSSMCQFISALAPAGSGRSSEVTREGTAAVIHALVSSLAGADLAPDAPLSQAGLDSLASVELRNELSRIFSVDLPSTIVFDYPSINHLTQRIMMLKTPMPRQSSMEMVVIPDRAAGVSTWTRRQKGIVAIESCAGRFSEPAAGAEAADVARVTPLERWDVDANMSSISRKPGSRFGRFLHGVEDFDAACFSIHASEALVMDPQQRLMLEDSLQVLQHWQDSTSAQSETAVVAALSFWDYSLVASVQGSDTYKATGRCFSVAAGRISYSYGLKGPAISIDTACSSSLSGTSMVAGMLQRGTCAHGILTAALCTLDPATIGMLAAANMLAPDGRCKTLDSAADGYVRGEACVALGFSMHDADDSGHLNAVLGCAINQDGRSSSLTAPNGPSQQQVIRLALQDATLGAGDVSCLELHGTGTPLGDPIEVGAAAAVFGVPPWKSADASQSSRQALCLGAVKSTLGHTEPAAGATGVCKTLLRHGQDITSGILHLAEVNAYVASALGPGFPVHFSRQVAGMPHLRGEACTGISGFAFQGTNAHVILGRKAQAAGDAAVPTTSPWQRKRDWFAPAPHLLLTRAVALGPETATQGDVEFDVNLAHPSAAYMMEHRVNDRALLPGAAMLDSCYSATMTLLADGRPPEKVALQGAAITAPLILSRLPTAAEPCMRCRARLAGGMSLTSQPRRNATEARHMTTYMTYTWQGSVQRSTARRTSAWQRRFSKPVFSKTVAQEQHLGACAAAGAMSALWQGSGCKATSRDSAVLDASTHFGAFHETDKGQMPRVPVQLEAFSKPCKLKADHCWSFAGINDTDTSSSMRTTTFGRVEALGMQSAKLHKLSSQRLQAQRIKRPAGAEWAAQKEVPMKGQHQALCMSLMAGGGLSGPSICPLPCSAVAAFLRTAALEDPRRAWQHYLVDSYTAESRALQFSSPTAVTTSCLTGSSLQEPRLLECRQQPTLHRQEAETSCDQSGTYVITGGLGSLGVLVTHWLYHKSSSFSKAVSILLLSRSSRGPAAEKAVAASPEGSGLLRIMHCDTSMAAEAAAACACSPVLSQPWTGFIHAGGVLADGLVPKQTAASLRTAFGPKVKGMAAMKGRLQESPLIHVHAFSSISADVGNAGQSNYAAANGALSAMMRSSAQEGAVGTSIGWGPWMGAGMAAADAGLIRRLQRQGLAGIRPEQGLLVLSAALHAAADVQSSWPTATLAGPVIWQNLLKAPGRRQPLYDECQIGRHEPSMQLARDRMDDGASATRDTPLPATVLAGILNIIESILGAKIAAEQPLMEAGLDSLGAVDLRNAIGIKYGIDLPATAAFDYPTAVALADLVSAGTAPTQAAAPQQATSQPQGTRMDAGQIAARLVAILTEIIGVTVSREEPLMEAGLDSLGAVEFRNAVSAAFAIDVPVTAAFDYPTVASLAAHICAQVVPQQARATMVSGLTDLSLARVPKSALPAALEVTGIACIYPSPLQGVEGFWAAMQQQATLQRCTPLERWDVDALYDLEGAPGRAYTRFGAFAADVDLHDAAFFRLSRTEALSLDPQTRLLLQVSAEALEHAGGAMKSMGTYIGCMFVDYMALQREAYGMSSTGAVMTGSGLPYQSGRVAYIFNLQGPCNGIDTACSSSLVAGHNARTGVLSGECQAALAGGINVMLCHDVTSGICQLQALSPVGRCKSFEASADGYGRGEGFNAIIMQAAGLRSGAGGPTLALIQGSAVNQDGRSSSLTAPNGPAQQALVGIAVRSGGLRARDISYVAVHGTGTPLGDPIEVGALAAALAPDGSQMSGAVALGSVKACYGHTEGAAGTTGLLLAMQSVTQRSAAGIMCLRDVNPYVSAAVSEWGKRAGQGQLLPRQLGLLCRAGLAGTSSFGMSGVNAHMLVTESDSASPIAAREALPWQLQRFWPGPMLHHLAHMAHANAATTSVRYAAALGKAGLAFLHDHAVQGRRLLPATAMLEAAAEVCSTLRDVPDRDMLNALEATSFLRAAELSGWPQSLICTVSTRTGALSLSCVLSNSGSATQPGHHRIAMFLATTLKQHQDHMGTHVSRTIGSIASGASLQGFYVHPAVGDSALHLSLVPNSAKPGPISPKIPISLAMMVLPGRRNGLLRAPWAAALSRPMQASRDVTGNMAIVEEAQASGVASCQLQLCGLQSRAAAAGTINWPPSVAAIQAEQAFFEVRWLQGVPIAHAGKASQPLNADTAIQLVSTAKSLFRVQLAGPTWRLAGARSALHVAAAAIETVQQLPAQAGMDVVSHSPALYIIVPQPGVKQPDEAATALHAVLRVAAAEQPTRPFTSLFLCDLERSGHRIASSGDSYGVASFGCVSAQPELTPVAPEGEGHMSTCCVKHAIVSGGLGALGYLTAAFLAHLGCQTILLLGRSGRGALNPQQFGDACVAVARCDLACADEARSAVQPTRCQACGMPEGVIHAGGVLRDAMLEQQNLQGLRQVFAAKVAGLASLASSLSAAPLTQSMAFSSIAAVLGSPGQANYAAANAAVDSRVTSWQSQGMEWTSLQWGAWSCVGMAASSPALLARLERQGYGVLAPALGLNALRTAMTGQLALPNVVVNPFQMMKFLAGARAVQPFFAEVLLDSRIAVEAANPQPAALPAQASAISSQDILSIIAGLAADVMGMPVAASQPLMEAGLDSLAAVELRSAISARIGIALPATIALDYPTVKDLAAYVAERLPAQAQNSPSSSASMPQEQPREARHGRADILDTLAGLLSNVLGVDIPAHKPLMEAGLDSLGAVELRNAVSAAFGIAVPASVAFDYPTQDALASYISNELAAKALVAMPAAAAVGAPHQQQASAATALVSLACQYPEAETSGLEGFWDSMAVCRDLPQLTPFSRWDAELYYVVPGTEAGTYARFGAYCSGLGGFDAAYFSLPASEALALDPHTRHLLHMSQEALVLADHVGAYSTHVGVYVGCMWAHEFVEVLPRLGIASTASAASTGNTFPFMVGRVSYSFGLQGPCVSTDTACSSSLVATHLAHSGLGRGECRGALAAGVNAMLSPNTAIKISQLRALSADGRCKTFDAGADGYSRGEGFAVAYLNPSASSSHALAFLQGSAVNQDGRSSSLTAPNGPSQKQLIVATLLAAGLERERLACIAVHGTGTPLGDPIEVGAVGGALTGQGSTDHFLALPSVKSVYGHTEGAAGLTGVLMGMSAMAEQALGAIANLRDINPYVETSLADLAAKGLQCWLPRQHAGHPCSRSQLGCAGTSSFGMSGVNAHAIISRQETTGDLEAPNQATLPWRMQRCWATPVVNLLLTSADTCTTPAQHLASFACRLSSAWLAYLYDHRVNGRALLPGAAMFEMALAAATNLRADSSVSTAGLAAASIAAPCLLGSMAAEQQASSSPGVLLCAVGLTSSHTGIQLSSELAGVHPNQSHTHLSASAATVQNHSAPAKAFIGRGALPACFGSSSSQVLSITQRANVAKVEQVAGDGYNLHPAAVDSSLHLGAVASKKHNATSCVPVGLGAYCAQKPGAELWAVAELPQVQGAPALDPAPALSSAWCLCGANSGSGMALRDLTSMPLALPAAGAKRNAAEQEQEDTIYETQLQAATAVSARFKAPCLLHVCRPFCVLVQSMPDQAASKSIILHLGLRKGSSTSISFPQAPSAVSAKTLEIFQKATMGQLGSSRQCQLSTCGALSTPGLPRPDTELSHSAAAWGMLRCAAAEHSGQPWQGVDSSPHRSSLGDAREMGDAAGTTVEGGVRHTSRLLRSPLRHLSGPHQLTPSPRGSFNSLIARALPSLTPGPDEVLLAVRAIGLNFRDVLNVLGMYPGRDPGEPGGDVAGIVAAVGVNCKHHKVGDAVFGQAAGCLGSAVLTCGHTLVPMPPTVTFTEASTIPTVFLTAHSCLHDEAGISQSYLLLVHAATGGLGLAAVQLARAAGARVLATAGSMEKREHLRKQGVCDVLSSRDLQFADHLGRRREDQPSIVLNSLTSPGMVAASLACTQMQGCFVEVGKRDIWSPQRVAQERPDLAYRLVAIDFWTPEFVGRNMMRLAAMLSKGLIKPLPAVVFPLQEAADALRQLSAAKHIGKVVVRVPCQLPAPEEAPAGSWIISGGLGALGSLSVQWLASQGIRRLIVLGRSGHFGGGADLAHAMRDGWAASVAMIKCDVAFSEDTAAVFSSYESKDPMIQGVMLAGGVLQDAMLAKQSALAVRTVFAPKVNGAERVMHSMHGSPIAAVKLFSSIAACLGSGGQANYAAANAILDAHASALQTQGIAALSVNWGAWAGSGMAEKAGIERMERLGFGALQPVAGTPFFFHVIVASSCCALMRDSP</sequence>
<feature type="domain" description="PKS/mFAS DH" evidence="9">
    <location>
        <begin position="5154"/>
        <end position="5434"/>
    </location>
</feature>
<dbReference type="Gene3D" id="3.10.129.10">
    <property type="entry name" value="Hotdog Thioesterase"/>
    <property type="match status" value="2"/>
</dbReference>
<dbReference type="Pfam" id="PF00109">
    <property type="entry name" value="ketoacyl-synt"/>
    <property type="match status" value="4"/>
</dbReference>
<evidence type="ECO:0000256" key="4">
    <source>
        <dbReference type="ARBA" id="ARBA00023268"/>
    </source>
</evidence>
<feature type="domain" description="Carrier" evidence="7">
    <location>
        <begin position="4501"/>
        <end position="4579"/>
    </location>
</feature>
<dbReference type="InterPro" id="IPR013154">
    <property type="entry name" value="ADH-like_N"/>
</dbReference>
<evidence type="ECO:0000259" key="9">
    <source>
        <dbReference type="PROSITE" id="PS52019"/>
    </source>
</evidence>
<evidence type="ECO:0000313" key="11">
    <source>
        <dbReference type="Proteomes" id="UP001314263"/>
    </source>
</evidence>
<feature type="region of interest" description="Disordered" evidence="6">
    <location>
        <begin position="592"/>
        <end position="651"/>
    </location>
</feature>
<dbReference type="CDD" id="cd00833">
    <property type="entry name" value="PKS"/>
    <property type="match status" value="4"/>
</dbReference>
<dbReference type="InterPro" id="IPR042104">
    <property type="entry name" value="PKS_dehydratase_sf"/>
</dbReference>
<feature type="active site" description="Proton donor; for dehydratase activity" evidence="5">
    <location>
        <position position="5347"/>
    </location>
</feature>
<proteinExistence type="predicted"/>
<keyword evidence="3" id="KW-0808">Transferase</keyword>
<feature type="domain" description="Carrier" evidence="7">
    <location>
        <begin position="3247"/>
        <end position="3321"/>
    </location>
</feature>
<evidence type="ECO:0000256" key="5">
    <source>
        <dbReference type="PROSITE-ProRule" id="PRU01363"/>
    </source>
</evidence>
<evidence type="ECO:0000256" key="1">
    <source>
        <dbReference type="ARBA" id="ARBA00022450"/>
    </source>
</evidence>
<dbReference type="Gene3D" id="1.10.1200.10">
    <property type="entry name" value="ACP-like"/>
    <property type="match status" value="7"/>
</dbReference>
<dbReference type="InterPro" id="IPR014030">
    <property type="entry name" value="Ketoacyl_synth_N"/>
</dbReference>
<dbReference type="PROSITE" id="PS00606">
    <property type="entry name" value="KS3_1"/>
    <property type="match status" value="1"/>
</dbReference>
<dbReference type="InterPro" id="IPR006162">
    <property type="entry name" value="Ppantetheine_attach_site"/>
</dbReference>
<feature type="compositionally biased region" description="Low complexity" evidence="6">
    <location>
        <begin position="4583"/>
        <end position="4596"/>
    </location>
</feature>
<dbReference type="InterPro" id="IPR049552">
    <property type="entry name" value="PKS_DH_N"/>
</dbReference>
<dbReference type="SUPFAM" id="SSF47336">
    <property type="entry name" value="ACP-like"/>
    <property type="match status" value="7"/>
</dbReference>
<gene>
    <name evidence="10" type="ORF">CVIRNUC_002736</name>
</gene>
<dbReference type="Pfam" id="PF02801">
    <property type="entry name" value="Ketoacyl-synt_C"/>
    <property type="match status" value="4"/>
</dbReference>
<dbReference type="Gene3D" id="3.40.50.720">
    <property type="entry name" value="NAD(P)-binding Rossmann-like Domain"/>
    <property type="match status" value="6"/>
</dbReference>
<dbReference type="Pfam" id="PF00550">
    <property type="entry name" value="PP-binding"/>
    <property type="match status" value="6"/>
</dbReference>
<dbReference type="Pfam" id="PF13602">
    <property type="entry name" value="ADH_zinc_N_2"/>
    <property type="match status" value="1"/>
</dbReference>
<accession>A0AAV1HZS6</accession>
<evidence type="ECO:0000256" key="3">
    <source>
        <dbReference type="ARBA" id="ARBA00022679"/>
    </source>
</evidence>
<dbReference type="InterPro" id="IPR020843">
    <property type="entry name" value="ER"/>
</dbReference>
<dbReference type="SMART" id="SM00829">
    <property type="entry name" value="PKS_ER"/>
    <property type="match status" value="1"/>
</dbReference>
<dbReference type="GO" id="GO:0016491">
    <property type="term" value="F:oxidoreductase activity"/>
    <property type="evidence" value="ECO:0007669"/>
    <property type="project" value="InterPro"/>
</dbReference>
<feature type="region of interest" description="Disordered" evidence="6">
    <location>
        <begin position="407"/>
        <end position="430"/>
    </location>
</feature>
<evidence type="ECO:0000313" key="10">
    <source>
        <dbReference type="EMBL" id="CAK0760008.1"/>
    </source>
</evidence>
<organism evidence="10 11">
    <name type="scientific">Coccomyxa viridis</name>
    <dbReference type="NCBI Taxonomy" id="1274662"/>
    <lineage>
        <taxon>Eukaryota</taxon>
        <taxon>Viridiplantae</taxon>
        <taxon>Chlorophyta</taxon>
        <taxon>core chlorophytes</taxon>
        <taxon>Trebouxiophyceae</taxon>
        <taxon>Trebouxiophyceae incertae sedis</taxon>
        <taxon>Coccomyxaceae</taxon>
        <taxon>Coccomyxa</taxon>
    </lineage>
</organism>
<dbReference type="InterPro" id="IPR018201">
    <property type="entry name" value="Ketoacyl_synth_AS"/>
</dbReference>
<dbReference type="InterPro" id="IPR036736">
    <property type="entry name" value="ACP-like_sf"/>
</dbReference>
<feature type="domain" description="Ketosynthase family 3 (KS3)" evidence="8">
    <location>
        <begin position="680"/>
        <end position="1122"/>
    </location>
</feature>
<dbReference type="PROSITE" id="PS00012">
    <property type="entry name" value="PHOSPHOPANTETHEINE"/>
    <property type="match status" value="5"/>
</dbReference>
<comment type="caution">
    <text evidence="10">The sequence shown here is derived from an EMBL/GenBank/DDBJ whole genome shotgun (WGS) entry which is preliminary data.</text>
</comment>
<dbReference type="PROSITE" id="PS50075">
    <property type="entry name" value="CARRIER"/>
    <property type="match status" value="6"/>
</dbReference>
<dbReference type="GO" id="GO:0004315">
    <property type="term" value="F:3-oxoacyl-[acyl-carrier-protein] synthase activity"/>
    <property type="evidence" value="ECO:0007669"/>
    <property type="project" value="InterPro"/>
</dbReference>
<dbReference type="CDD" id="cd05195">
    <property type="entry name" value="enoyl_red"/>
    <property type="match status" value="1"/>
</dbReference>
<dbReference type="SUPFAM" id="SSF51735">
    <property type="entry name" value="NAD(P)-binding Rossmann-fold domains"/>
    <property type="match status" value="5"/>
</dbReference>
<dbReference type="SUPFAM" id="SSF50129">
    <property type="entry name" value="GroES-like"/>
    <property type="match status" value="1"/>
</dbReference>
<dbReference type="Pfam" id="PF08659">
    <property type="entry name" value="KR"/>
    <property type="match status" value="4"/>
</dbReference>
<dbReference type="InterPro" id="IPR057326">
    <property type="entry name" value="KR_dom"/>
</dbReference>
<feature type="compositionally biased region" description="Polar residues" evidence="6">
    <location>
        <begin position="629"/>
        <end position="641"/>
    </location>
</feature>
<dbReference type="SMART" id="SM00822">
    <property type="entry name" value="PKS_KR"/>
    <property type="match status" value="4"/>
</dbReference>
<keyword evidence="4" id="KW-0511">Multifunctional enzyme</keyword>
<dbReference type="SMART" id="SM01294">
    <property type="entry name" value="PKS_PP_betabranch"/>
    <property type="match status" value="4"/>
</dbReference>
<dbReference type="Pfam" id="PF08240">
    <property type="entry name" value="ADH_N"/>
    <property type="match status" value="1"/>
</dbReference>
<feature type="region of interest" description="Disordered" evidence="6">
    <location>
        <begin position="5574"/>
        <end position="5594"/>
    </location>
</feature>
<dbReference type="PROSITE" id="PS52004">
    <property type="entry name" value="KS3_2"/>
    <property type="match status" value="4"/>
</dbReference>
<dbReference type="SMART" id="SM00825">
    <property type="entry name" value="PKS_KS"/>
    <property type="match status" value="4"/>
</dbReference>
<feature type="region of interest" description="N-terminal hotdog fold" evidence="5">
    <location>
        <begin position="5154"/>
        <end position="5276"/>
    </location>
</feature>
<feature type="domain" description="Carrier" evidence="7">
    <location>
        <begin position="1922"/>
        <end position="1999"/>
    </location>
</feature>
<dbReference type="Gene3D" id="3.90.180.10">
    <property type="entry name" value="Medium-chain alcohol dehydrogenases, catalytic domain"/>
    <property type="match status" value="1"/>
</dbReference>
<feature type="region of interest" description="Disordered" evidence="6">
    <location>
        <begin position="556"/>
        <end position="576"/>
    </location>
</feature>